<evidence type="ECO:0000259" key="1">
    <source>
        <dbReference type="Pfam" id="PF00149"/>
    </source>
</evidence>
<dbReference type="PANTHER" id="PTHR12905:SF0">
    <property type="entry name" value="CALCINEURIN-LIKE PHOSPHOESTERASE DOMAIN-CONTAINING PROTEIN"/>
    <property type="match status" value="1"/>
</dbReference>
<organism evidence="2 3">
    <name type="scientific">Extremus antarcticus</name>
    <dbReference type="NCBI Taxonomy" id="702011"/>
    <lineage>
        <taxon>Eukaryota</taxon>
        <taxon>Fungi</taxon>
        <taxon>Dikarya</taxon>
        <taxon>Ascomycota</taxon>
        <taxon>Pezizomycotina</taxon>
        <taxon>Dothideomycetes</taxon>
        <taxon>Dothideomycetidae</taxon>
        <taxon>Mycosphaerellales</taxon>
        <taxon>Extremaceae</taxon>
        <taxon>Extremus</taxon>
    </lineage>
</organism>
<dbReference type="InterPro" id="IPR004843">
    <property type="entry name" value="Calcineurin-like_PHP"/>
</dbReference>
<evidence type="ECO:0000313" key="3">
    <source>
        <dbReference type="Proteomes" id="UP001271007"/>
    </source>
</evidence>
<dbReference type="PANTHER" id="PTHR12905">
    <property type="entry name" value="METALLOPHOSPHOESTERASE"/>
    <property type="match status" value="1"/>
</dbReference>
<dbReference type="Proteomes" id="UP001271007">
    <property type="component" value="Unassembled WGS sequence"/>
</dbReference>
<dbReference type="SUPFAM" id="SSF56300">
    <property type="entry name" value="Metallo-dependent phosphatases"/>
    <property type="match status" value="1"/>
</dbReference>
<feature type="domain" description="Calcineurin-like phosphoesterase" evidence="1">
    <location>
        <begin position="8"/>
        <end position="215"/>
    </location>
</feature>
<reference evidence="2" key="1">
    <citation type="submission" date="2023-04" db="EMBL/GenBank/DDBJ databases">
        <title>Black Yeasts Isolated from many extreme environments.</title>
        <authorList>
            <person name="Coleine C."/>
            <person name="Stajich J.E."/>
            <person name="Selbmann L."/>
        </authorList>
    </citation>
    <scope>NUCLEOTIDE SEQUENCE</scope>
    <source>
        <strain evidence="2">CCFEE 5312</strain>
    </source>
</reference>
<dbReference type="InterPro" id="IPR051693">
    <property type="entry name" value="UPF0046_metallophosphoest"/>
</dbReference>
<accession>A0AAJ0GG60</accession>
<proteinExistence type="predicted"/>
<dbReference type="CDD" id="cd07379">
    <property type="entry name" value="MPP_239FB"/>
    <property type="match status" value="1"/>
</dbReference>
<sequence length="321" mass="36098">MASHIRTKVLILSDTHGEDLKRKVTTRADVAIHCGDLTEESKLDEFRSAISQLKSIDAPIKLVIAGNYDFTLDDSVFAKTRDEIKATIDEESITSTYGRIGEARALFEDEDTKAAGVVFLEEGTHEIALPNGALLTVYASPYTPSKSTGWGFQYDPQQAEHRWDIPSSVDLVMTHGPAHGVLDYTEARNRAGSQSLFAAIARARPKLHCFGHIHEAWGAKMVTWRPEVSSEPSHFTDIDNDESVLIESRATLRDRKYDTPDVMEEKAAKRRRYDEQCYWNIDTEVRSGEQTVFVNAAIEGVEEGEQQVPWLVDIDLPFQQR</sequence>
<dbReference type="InterPro" id="IPR029052">
    <property type="entry name" value="Metallo-depent_PP-like"/>
</dbReference>
<dbReference type="GO" id="GO:0016787">
    <property type="term" value="F:hydrolase activity"/>
    <property type="evidence" value="ECO:0007669"/>
    <property type="project" value="InterPro"/>
</dbReference>
<dbReference type="Gene3D" id="3.60.21.10">
    <property type="match status" value="1"/>
</dbReference>
<dbReference type="AlphaFoldDB" id="A0AAJ0GG60"/>
<protein>
    <recommendedName>
        <fullName evidence="1">Calcineurin-like phosphoesterase domain-containing protein</fullName>
    </recommendedName>
</protein>
<name>A0AAJ0GG60_9PEZI</name>
<gene>
    <name evidence="2" type="ORF">LTR09_001956</name>
</gene>
<dbReference type="Pfam" id="PF00149">
    <property type="entry name" value="Metallophos"/>
    <property type="match status" value="1"/>
</dbReference>
<keyword evidence="3" id="KW-1185">Reference proteome</keyword>
<evidence type="ECO:0000313" key="2">
    <source>
        <dbReference type="EMBL" id="KAK3056918.1"/>
    </source>
</evidence>
<dbReference type="EMBL" id="JAWDJX010000004">
    <property type="protein sequence ID" value="KAK3056918.1"/>
    <property type="molecule type" value="Genomic_DNA"/>
</dbReference>
<comment type="caution">
    <text evidence="2">The sequence shown here is derived from an EMBL/GenBank/DDBJ whole genome shotgun (WGS) entry which is preliminary data.</text>
</comment>